<protein>
    <submittedName>
        <fullName evidence="1">Uncharacterized protein</fullName>
    </submittedName>
</protein>
<evidence type="ECO:0000313" key="2">
    <source>
        <dbReference type="Proteomes" id="UP001316384"/>
    </source>
</evidence>
<evidence type="ECO:0000313" key="1">
    <source>
        <dbReference type="EMBL" id="UUI72330.1"/>
    </source>
</evidence>
<accession>A0ABY5KRB4</accession>
<dbReference type="RefSeq" id="WP_227577891.1">
    <property type="nucleotide sequence ID" value="NZ_CP101987.1"/>
</dbReference>
<dbReference type="EMBL" id="CP101987">
    <property type="protein sequence ID" value="UUI72330.1"/>
    <property type="molecule type" value="Genomic_DNA"/>
</dbReference>
<proteinExistence type="predicted"/>
<sequence length="115" mass="12824">MEPEELRPRLLKGWRIVEAGRRQAWPFVGLADPQSGREVRLYIDSTFSVLPGWPELRQHDDAVMPALDELNGLTVTGVRRAPDDFLAFELEGFVLTVSEIPNALTSGSPWSIGHA</sequence>
<dbReference type="Proteomes" id="UP001316384">
    <property type="component" value="Chromosome"/>
</dbReference>
<gene>
    <name evidence="1" type="ORF">NP048_02345</name>
</gene>
<reference evidence="1 2" key="1">
    <citation type="submission" date="2022-07" db="EMBL/GenBank/DDBJ databases">
        <title>Novel species in genus cellulomonas.</title>
        <authorList>
            <person name="Ye L."/>
        </authorList>
    </citation>
    <scope>NUCLEOTIDE SEQUENCE [LARGE SCALE GENOMIC DNA]</scope>
    <source>
        <strain evidence="2">zg-B89</strain>
    </source>
</reference>
<organism evidence="1 2">
    <name type="scientific">Cellulomonas xiejunii</name>
    <dbReference type="NCBI Taxonomy" id="2968083"/>
    <lineage>
        <taxon>Bacteria</taxon>
        <taxon>Bacillati</taxon>
        <taxon>Actinomycetota</taxon>
        <taxon>Actinomycetes</taxon>
        <taxon>Micrococcales</taxon>
        <taxon>Cellulomonadaceae</taxon>
        <taxon>Cellulomonas</taxon>
    </lineage>
</organism>
<name>A0ABY5KRB4_9CELL</name>
<keyword evidence="2" id="KW-1185">Reference proteome</keyword>